<dbReference type="EMBL" id="BQNB010016860">
    <property type="protein sequence ID" value="GJT56614.1"/>
    <property type="molecule type" value="Genomic_DNA"/>
</dbReference>
<feature type="domain" description="Reverse transcriptase" evidence="2">
    <location>
        <begin position="642"/>
        <end position="919"/>
    </location>
</feature>
<dbReference type="InterPro" id="IPR000477">
    <property type="entry name" value="RT_dom"/>
</dbReference>
<dbReference type="SUPFAM" id="SSF56672">
    <property type="entry name" value="DNA/RNA polymerases"/>
    <property type="match status" value="1"/>
</dbReference>
<dbReference type="GO" id="GO:0003964">
    <property type="term" value="F:RNA-directed DNA polymerase activity"/>
    <property type="evidence" value="ECO:0007669"/>
    <property type="project" value="UniProtKB-KW"/>
</dbReference>
<reference evidence="3" key="1">
    <citation type="journal article" date="2022" name="Int. J. Mol. Sci.">
        <title>Draft Genome of Tanacetum Coccineum: Genomic Comparison of Closely Related Tanacetum-Family Plants.</title>
        <authorList>
            <person name="Yamashiro T."/>
            <person name="Shiraishi A."/>
            <person name="Nakayama K."/>
            <person name="Satake H."/>
        </authorList>
    </citation>
    <scope>NUCLEOTIDE SEQUENCE</scope>
</reference>
<dbReference type="Pfam" id="PF00078">
    <property type="entry name" value="RVT_1"/>
    <property type="match status" value="1"/>
</dbReference>
<keyword evidence="3" id="KW-0548">Nucleotidyltransferase</keyword>
<accession>A0ABQ5F0Z0</accession>
<dbReference type="Gene3D" id="3.60.10.10">
    <property type="entry name" value="Endonuclease/exonuclease/phosphatase"/>
    <property type="match status" value="1"/>
</dbReference>
<feature type="compositionally biased region" description="Basic and acidic residues" evidence="1">
    <location>
        <begin position="123"/>
        <end position="133"/>
    </location>
</feature>
<dbReference type="CDD" id="cd01650">
    <property type="entry name" value="RT_nLTR_like"/>
    <property type="match status" value="1"/>
</dbReference>
<dbReference type="PANTHER" id="PTHR33116:SF77">
    <property type="entry name" value="RNA-DIRECTED DNA POLYMERASE"/>
    <property type="match status" value="1"/>
</dbReference>
<protein>
    <submittedName>
        <fullName evidence="3">RNA-directed DNA polymerase, eukaryota</fullName>
    </submittedName>
</protein>
<comment type="caution">
    <text evidence="3">The sequence shown here is derived from an EMBL/GenBank/DDBJ whole genome shotgun (WGS) entry which is preliminary data.</text>
</comment>
<feature type="region of interest" description="Disordered" evidence="1">
    <location>
        <begin position="1"/>
        <end position="145"/>
    </location>
</feature>
<feature type="compositionally biased region" description="Polar residues" evidence="1">
    <location>
        <begin position="44"/>
        <end position="65"/>
    </location>
</feature>
<dbReference type="PROSITE" id="PS50878">
    <property type="entry name" value="RT_POL"/>
    <property type="match status" value="1"/>
</dbReference>
<dbReference type="InterPro" id="IPR036691">
    <property type="entry name" value="Endo/exonu/phosph_ase_sf"/>
</dbReference>
<keyword evidence="4" id="KW-1185">Reference proteome</keyword>
<organism evidence="3 4">
    <name type="scientific">Tanacetum coccineum</name>
    <dbReference type="NCBI Taxonomy" id="301880"/>
    <lineage>
        <taxon>Eukaryota</taxon>
        <taxon>Viridiplantae</taxon>
        <taxon>Streptophyta</taxon>
        <taxon>Embryophyta</taxon>
        <taxon>Tracheophyta</taxon>
        <taxon>Spermatophyta</taxon>
        <taxon>Magnoliopsida</taxon>
        <taxon>eudicotyledons</taxon>
        <taxon>Gunneridae</taxon>
        <taxon>Pentapetalae</taxon>
        <taxon>asterids</taxon>
        <taxon>campanulids</taxon>
        <taxon>Asterales</taxon>
        <taxon>Asteraceae</taxon>
        <taxon>Asteroideae</taxon>
        <taxon>Anthemideae</taxon>
        <taxon>Anthemidinae</taxon>
        <taxon>Tanacetum</taxon>
    </lineage>
</organism>
<keyword evidence="3" id="KW-0808">Transferase</keyword>
<sequence>MDDVEEDESDDDSKGGDFSFDGGNSQDKFEAKDGDPSEEVPDSVFQSKSQHNGSPAGESNGQKVNLSADPFNIYSLLNKKNGKNDENEASEHTPNHPPGFTPNISQNNDIGSAGSHVNETQVEQERSINDKSESVCSGHFKSSSVPRTGGSILGLMEELVKVGNTMGYNMDGVLKAKKDWVKEICIKHKVNFLTLQETKMESMDLITVKSCWGNFGFDYVHSDSVGYSGGILCVWDINSFRISNHTVSDSFVMTRGVWLKNGKDLLIISVYAPHDMRDKILLWDYLTHVTQQWNGDVIIMGDFNEVRLKSDRFGSVFNVHGANLFNTFITNAGLKEVPLSGSSFTWCHKSASKMSKLDRFLISDNLFNSCPYISAITLERYLSDHRPILLREAHLDYGPTPFRFFHHWMEIDGFDKFVEATWKDAPIHASDAMRGLTFKLKHLKSKLKEWTRGKMNEMNSGKDKFKLELRKLDSDIDSGICSDDVIKKRSEVVQKLLDIDKIQAMEVAQKTKIKWCIEGDENSNFFHGMLNKKRSQLSIRGIMINGVWIEDPLAVKREFYQHFSNRFAKPDSHRALLDMEFPNKISLEKQSELEHEVSREELKQAVWDCGTDKSPGPDGFTFGFFRKFWHLIEEDIFEAVHYFFCHGNIPSGCNSSFITLIPKIPDANLVKDFRPISLIGGIYKIIAKILSNRLVGVLSDIVNEVQSAFIADRQILDGPFILNEVIQWCKLKKKQSFIFKVDFEKAFDSVRWDFLDDVLKNFGFGNKWCRWIQSCLKSSRGSILINGSPTEEFQFFKGLKQGDPLSPFLFILVMESLHISFKRVVDAGMFKGIKLDPSTTISHMFYADDVVFMGQWCDDNINILTHVLDCFHHASGLRINMGKSKIMGILVSKNIVSRAASKLGCLLLTTPFTYLGTKVGDSMTRTEAWKEVINKVTSRLSKWKMKALSIGGRLTLLKSVLSSIPIFHLSIFKAPIAVLGKLESIRAHFFNGHYPNNKKPSWTKWTNILAPKAKGGLGVSSLFALNRALMLKWVWRFHAQSSSFWARIIKAIHGDNGKLDRNLTNCQNSCWLHIVKEISNLKSQGINFMDFVRINLGNGRNISFWNDHWIGDGLLRDIFPRLFALEGNKLATVNSKIEDGGLINSFRRHPRSGVELTQLNALSDMVVSVNLRPCLDRWVRGLEGSGDFTVASIRREIDDKRFLYVNSKTRWIKAIPIKVKIFAWKVKIDALPTRLNISRRGITLDSILCPICDCGAESTNHLFFECSLAGHLARLISKWWDTPYAEGNSYESWYLWIMSLRMHSKHKLILEGIFYVMWWHLWTYRNKLIFESTMPSKATIFDDIVTRSFYWCRFRCKASFSWNDWLKTPYLVTL</sequence>
<name>A0ABQ5F0Z0_9ASTR</name>
<feature type="compositionally biased region" description="Polar residues" evidence="1">
    <location>
        <begin position="102"/>
        <end position="121"/>
    </location>
</feature>
<evidence type="ECO:0000313" key="4">
    <source>
        <dbReference type="Proteomes" id="UP001151760"/>
    </source>
</evidence>
<dbReference type="SUPFAM" id="SSF56219">
    <property type="entry name" value="DNase I-like"/>
    <property type="match status" value="1"/>
</dbReference>
<dbReference type="Pfam" id="PF14529">
    <property type="entry name" value="Exo_endo_phos_2"/>
    <property type="match status" value="1"/>
</dbReference>
<dbReference type="Proteomes" id="UP001151760">
    <property type="component" value="Unassembled WGS sequence"/>
</dbReference>
<dbReference type="InterPro" id="IPR005135">
    <property type="entry name" value="Endo/exonuclease/phosphatase"/>
</dbReference>
<proteinExistence type="predicted"/>
<feature type="compositionally biased region" description="Acidic residues" evidence="1">
    <location>
        <begin position="1"/>
        <end position="11"/>
    </location>
</feature>
<evidence type="ECO:0000256" key="1">
    <source>
        <dbReference type="SAM" id="MobiDB-lite"/>
    </source>
</evidence>
<dbReference type="InterPro" id="IPR026960">
    <property type="entry name" value="RVT-Znf"/>
</dbReference>
<dbReference type="Pfam" id="PF13966">
    <property type="entry name" value="zf-RVT"/>
    <property type="match status" value="1"/>
</dbReference>
<dbReference type="PANTHER" id="PTHR33116">
    <property type="entry name" value="REVERSE TRANSCRIPTASE ZINC-BINDING DOMAIN-CONTAINING PROTEIN-RELATED-RELATED"/>
    <property type="match status" value="1"/>
</dbReference>
<gene>
    <name evidence="3" type="ORF">Tco_0991668</name>
</gene>
<reference evidence="3" key="2">
    <citation type="submission" date="2022-01" db="EMBL/GenBank/DDBJ databases">
        <authorList>
            <person name="Yamashiro T."/>
            <person name="Shiraishi A."/>
            <person name="Satake H."/>
            <person name="Nakayama K."/>
        </authorList>
    </citation>
    <scope>NUCLEOTIDE SEQUENCE</scope>
</reference>
<dbReference type="InterPro" id="IPR043502">
    <property type="entry name" value="DNA/RNA_pol_sf"/>
</dbReference>
<feature type="compositionally biased region" description="Basic and acidic residues" evidence="1">
    <location>
        <begin position="82"/>
        <end position="94"/>
    </location>
</feature>
<evidence type="ECO:0000313" key="3">
    <source>
        <dbReference type="EMBL" id="GJT56614.1"/>
    </source>
</evidence>
<evidence type="ECO:0000259" key="2">
    <source>
        <dbReference type="PROSITE" id="PS50878"/>
    </source>
</evidence>
<keyword evidence="3" id="KW-0695">RNA-directed DNA polymerase</keyword>
<feature type="compositionally biased region" description="Low complexity" evidence="1">
    <location>
        <begin position="16"/>
        <end position="26"/>
    </location>
</feature>